<keyword evidence="7 11" id="KW-0798">TonB box</keyword>
<keyword evidence="12" id="KW-0732">Signal</keyword>
<dbReference type="Pfam" id="PF00593">
    <property type="entry name" value="TonB_dep_Rec_b-barrel"/>
    <property type="match status" value="1"/>
</dbReference>
<evidence type="ECO:0000256" key="8">
    <source>
        <dbReference type="ARBA" id="ARBA00023136"/>
    </source>
</evidence>
<comment type="similarity">
    <text evidence="10 11">Belongs to the TonB-dependent receptor family.</text>
</comment>
<dbReference type="GO" id="GO:0009279">
    <property type="term" value="C:cell outer membrane"/>
    <property type="evidence" value="ECO:0007669"/>
    <property type="project" value="UniProtKB-SubCell"/>
</dbReference>
<keyword evidence="8 10" id="KW-0472">Membrane</keyword>
<dbReference type="Gene3D" id="2.40.170.20">
    <property type="entry name" value="TonB-dependent receptor, beta-barrel domain"/>
    <property type="match status" value="1"/>
</dbReference>
<dbReference type="Gene3D" id="3.55.50.30">
    <property type="match status" value="1"/>
</dbReference>
<gene>
    <name evidence="14" type="ORF">AX777_20635</name>
</gene>
<keyword evidence="6" id="KW-0408">Iron</keyword>
<name>A0A177JUH6_SPHYA</name>
<evidence type="ECO:0000256" key="10">
    <source>
        <dbReference type="PROSITE-ProRule" id="PRU01360"/>
    </source>
</evidence>
<evidence type="ECO:0000256" key="6">
    <source>
        <dbReference type="ARBA" id="ARBA00023004"/>
    </source>
</evidence>
<feature type="signal peptide" evidence="12">
    <location>
        <begin position="1"/>
        <end position="25"/>
    </location>
</feature>
<keyword evidence="9 10" id="KW-0998">Cell outer membrane</keyword>
<comment type="caution">
    <text evidence="14">The sequence shown here is derived from an EMBL/GenBank/DDBJ whole genome shotgun (WGS) entry which is preliminary data.</text>
</comment>
<protein>
    <recommendedName>
        <fullName evidence="13">Secretin/TonB short N-terminal domain-containing protein</fullName>
    </recommendedName>
</protein>
<evidence type="ECO:0000256" key="3">
    <source>
        <dbReference type="ARBA" id="ARBA00022452"/>
    </source>
</evidence>
<evidence type="ECO:0000256" key="9">
    <source>
        <dbReference type="ARBA" id="ARBA00023237"/>
    </source>
</evidence>
<accession>A0A177JUH6</accession>
<dbReference type="Pfam" id="PF07660">
    <property type="entry name" value="STN"/>
    <property type="match status" value="1"/>
</dbReference>
<evidence type="ECO:0000259" key="13">
    <source>
        <dbReference type="SMART" id="SM00965"/>
    </source>
</evidence>
<dbReference type="AlphaFoldDB" id="A0A177JUH6"/>
<sequence>MPRVRLLLATGAIALAAGLHAPAYAQASAQRAEAGQTAKVDIPGGDLAKTLTQLGRKYGVQVAFLPDRVRGHRAKAVKGDYSIEQALEHALEGTGLRYQRTQNGTYIVGGPTAENAEKARKLAQDITAAEGIGATGKAEIPDILVTGRRDWTLNLDIPRTVDDAQPYVVFTREQIQRSGATSLDDFFRDYLGANTAGAASTQFGTTKNQSFINLRGLSTVGTLILVDGRRYAQSNSGNGIFSQSSVNGIPLDAIERVEVLASSASGIYGSNAVGGVINIILKRDYHGLEATAYYGNTTRGDDAERRLSLNGSFPLEGGRTRLAFTASWQKTQGLTEGDRDFIQRGRAILLANSPNYLNTLTTPVAGSLPNVISTNGSPLVLDAIYGGQSLGSKFTFVPAGYRGVALDGVAPLVANAGKQDLGLSASPQLANFGDGAQSPLLSPTQSYSGTISVRREFNKWLSLYGEFGYNHYESLTVTNTVAGRYSLPANSPFNPFTTAITISVPAPAASTIETFSNRNLRALTGAIIKLPLDWQAAIDLTWNWNRYSQAGIPPALSAATQTAISNNSLNFLSDPNANPLALSFTNRPASGVISDPEAFSRSYTFKLAGPLPLVRLPGGKPFLTLQFETDKQTQGQYVSFTDTPLSSNVTFTPARSQSTDSVYGELRLPILGKDNHIPLIRELELQAAVRYDHYTGVGANTSLACFPAAGTTFNGPLPDSAYTTPCPIVGSAPAFATTRNGSTNPIIAVRWAITQDLTLRGSYSTGYQPPALNAVVSVPAGIGVISGQSAVNVTDPLRGNEAIGTPLFPGFNLVKATIGGNPNVAPQTSTNWSFGAILTPRFIPGLRLSADWTRIIQNNVYFSPAILLNSGTTAAGQQAFNDFLQAHPERFTRSTDPSTFGAFGVGPIIAVDASTANQSYLRSESIDFAANYDRPFAGGQISAQANATLLLNLSSRATASSALQNGTGVIDPNFFLGFGGLGGVRWKGNGSIVYSNERWSLGASMRYFGPYFLNAAHTVNALQGSAKIPGQTYIDVFGSYKIFSKTTLRAGVNNVFDKSPPINVNDSHFYSYFGDPRRANFYLSVNQKF</sequence>
<proteinExistence type="inferred from homology"/>
<evidence type="ECO:0000256" key="2">
    <source>
        <dbReference type="ARBA" id="ARBA00022448"/>
    </source>
</evidence>
<evidence type="ECO:0000256" key="1">
    <source>
        <dbReference type="ARBA" id="ARBA00004571"/>
    </source>
</evidence>
<reference evidence="14 15" key="1">
    <citation type="submission" date="2016-02" db="EMBL/GenBank/DDBJ databases">
        <authorList>
            <person name="Wen L."/>
            <person name="He K."/>
            <person name="Yang H."/>
        </authorList>
    </citation>
    <scope>NUCLEOTIDE SEQUENCE [LARGE SCALE GENOMIC DNA]</scope>
    <source>
        <strain evidence="14 15">CD09_2</strain>
    </source>
</reference>
<dbReference type="PANTHER" id="PTHR47234">
    <property type="match status" value="1"/>
</dbReference>
<dbReference type="Pfam" id="PF07715">
    <property type="entry name" value="Plug"/>
    <property type="match status" value="1"/>
</dbReference>
<dbReference type="Proteomes" id="UP000077262">
    <property type="component" value="Unassembled WGS sequence"/>
</dbReference>
<evidence type="ECO:0000256" key="5">
    <source>
        <dbReference type="ARBA" id="ARBA00022692"/>
    </source>
</evidence>
<organism evidence="14 15">
    <name type="scientific">Sphingobium yanoikuyae</name>
    <name type="common">Sphingomonas yanoikuyae</name>
    <dbReference type="NCBI Taxonomy" id="13690"/>
    <lineage>
        <taxon>Bacteria</taxon>
        <taxon>Pseudomonadati</taxon>
        <taxon>Pseudomonadota</taxon>
        <taxon>Alphaproteobacteria</taxon>
        <taxon>Sphingomonadales</taxon>
        <taxon>Sphingomonadaceae</taxon>
        <taxon>Sphingobium</taxon>
    </lineage>
</organism>
<keyword evidence="5 10" id="KW-0812">Transmembrane</keyword>
<dbReference type="InterPro" id="IPR000531">
    <property type="entry name" value="Beta-barrel_TonB"/>
</dbReference>
<dbReference type="InterPro" id="IPR012910">
    <property type="entry name" value="Plug_dom"/>
</dbReference>
<evidence type="ECO:0000256" key="7">
    <source>
        <dbReference type="ARBA" id="ARBA00023077"/>
    </source>
</evidence>
<keyword evidence="2 10" id="KW-0813">Transport</keyword>
<comment type="subcellular location">
    <subcellularLocation>
        <location evidence="1 10">Cell outer membrane</location>
        <topology evidence="1 10">Multi-pass membrane protein</topology>
    </subcellularLocation>
</comment>
<dbReference type="InterPro" id="IPR039426">
    <property type="entry name" value="TonB-dep_rcpt-like"/>
</dbReference>
<keyword evidence="4" id="KW-0406">Ion transport</keyword>
<evidence type="ECO:0000256" key="4">
    <source>
        <dbReference type="ARBA" id="ARBA00022496"/>
    </source>
</evidence>
<dbReference type="PROSITE" id="PS52016">
    <property type="entry name" value="TONB_DEPENDENT_REC_3"/>
    <property type="match status" value="1"/>
</dbReference>
<dbReference type="GO" id="GO:0006826">
    <property type="term" value="P:iron ion transport"/>
    <property type="evidence" value="ECO:0007669"/>
    <property type="project" value="UniProtKB-KW"/>
</dbReference>
<feature type="chain" id="PRO_5008065337" description="Secretin/TonB short N-terminal domain-containing protein" evidence="12">
    <location>
        <begin position="26"/>
        <end position="1089"/>
    </location>
</feature>
<keyword evidence="4" id="KW-0410">Iron transport</keyword>
<dbReference type="SUPFAM" id="SSF56935">
    <property type="entry name" value="Porins"/>
    <property type="match status" value="1"/>
</dbReference>
<dbReference type="InterPro" id="IPR036942">
    <property type="entry name" value="Beta-barrel_TonB_sf"/>
</dbReference>
<keyword evidence="3 10" id="KW-1134">Transmembrane beta strand</keyword>
<dbReference type="InterPro" id="IPR037066">
    <property type="entry name" value="Plug_dom_sf"/>
</dbReference>
<feature type="domain" description="Secretin/TonB short N-terminal" evidence="13">
    <location>
        <begin position="60"/>
        <end position="111"/>
    </location>
</feature>
<dbReference type="SMART" id="SM00965">
    <property type="entry name" value="STN"/>
    <property type="match status" value="1"/>
</dbReference>
<evidence type="ECO:0000256" key="11">
    <source>
        <dbReference type="RuleBase" id="RU003357"/>
    </source>
</evidence>
<evidence type="ECO:0000256" key="12">
    <source>
        <dbReference type="SAM" id="SignalP"/>
    </source>
</evidence>
<dbReference type="InterPro" id="IPR011662">
    <property type="entry name" value="Secretin/TonB_short_N"/>
</dbReference>
<dbReference type="PANTHER" id="PTHR47234:SF2">
    <property type="entry name" value="TONB-DEPENDENT RECEPTOR"/>
    <property type="match status" value="1"/>
</dbReference>
<dbReference type="Gene3D" id="2.170.130.10">
    <property type="entry name" value="TonB-dependent receptor, plug domain"/>
    <property type="match status" value="1"/>
</dbReference>
<evidence type="ECO:0000313" key="15">
    <source>
        <dbReference type="Proteomes" id="UP000077262"/>
    </source>
</evidence>
<dbReference type="EMBL" id="LSTR01000028">
    <property type="protein sequence ID" value="OAH44678.1"/>
    <property type="molecule type" value="Genomic_DNA"/>
</dbReference>
<evidence type="ECO:0000313" key="14">
    <source>
        <dbReference type="EMBL" id="OAH44678.1"/>
    </source>
</evidence>